<evidence type="ECO:0000313" key="4">
    <source>
        <dbReference type="Proteomes" id="UP000574369"/>
    </source>
</evidence>
<dbReference type="Proteomes" id="UP000574369">
    <property type="component" value="Unassembled WGS sequence"/>
</dbReference>
<keyword evidence="2" id="KW-0472">Membrane</keyword>
<feature type="transmembrane region" description="Helical" evidence="2">
    <location>
        <begin position="25"/>
        <end position="47"/>
    </location>
</feature>
<sequence>MVTLVVIPLSLHYKPGDAGAATLRLVMFAGSLAAMVTTMLAIGVGVTGQRMGVLWSTRNSYSLSRLQICMWTLLVLSAIAAVAACRAHGLFVPAGTGGMEGALNIVIPEELLWVMGISVTSAAAAPAILSVKAQSENVTGPSVSDAERRVGARLGTVGKVVIRDPASDPMVKDLFQGDEVSKAGTVDIGKLQQGVVTFILWSLYLGMLARLLYTGDSASTATGGLTQLPKMSDSLVYLLGISHAGYLAYKAAPATTVSAEVKGAPSPSTMATARPLPPALK</sequence>
<evidence type="ECO:0000256" key="1">
    <source>
        <dbReference type="SAM" id="MobiDB-lite"/>
    </source>
</evidence>
<evidence type="ECO:0000313" key="3">
    <source>
        <dbReference type="EMBL" id="MBB3193791.1"/>
    </source>
</evidence>
<name>A0ABR6GNV7_9BURK</name>
<accession>A0ABR6GNV7</accession>
<protein>
    <submittedName>
        <fullName evidence="3">Uncharacterized protein</fullName>
    </submittedName>
</protein>
<keyword evidence="2" id="KW-0812">Transmembrane</keyword>
<organism evidence="3 4">
    <name type="scientific">Roseateles terrae</name>
    <dbReference type="NCBI Taxonomy" id="431060"/>
    <lineage>
        <taxon>Bacteria</taxon>
        <taxon>Pseudomonadati</taxon>
        <taxon>Pseudomonadota</taxon>
        <taxon>Betaproteobacteria</taxon>
        <taxon>Burkholderiales</taxon>
        <taxon>Sphaerotilaceae</taxon>
        <taxon>Roseateles</taxon>
    </lineage>
</organism>
<feature type="transmembrane region" description="Helical" evidence="2">
    <location>
        <begin position="68"/>
        <end position="91"/>
    </location>
</feature>
<reference evidence="3 4" key="1">
    <citation type="submission" date="2020-08" db="EMBL/GenBank/DDBJ databases">
        <title>Genomic Encyclopedia of Type Strains, Phase III (KMG-III): the genomes of soil and plant-associated and newly described type strains.</title>
        <authorList>
            <person name="Whitman W."/>
        </authorList>
    </citation>
    <scope>NUCLEOTIDE SEQUENCE [LARGE SCALE GENOMIC DNA]</scope>
    <source>
        <strain evidence="3 4">CECT 7247</strain>
    </source>
</reference>
<dbReference type="RefSeq" id="WP_088448666.1">
    <property type="nucleotide sequence ID" value="NZ_JACHXO010000001.1"/>
</dbReference>
<feature type="region of interest" description="Disordered" evidence="1">
    <location>
        <begin position="261"/>
        <end position="281"/>
    </location>
</feature>
<keyword evidence="2" id="KW-1133">Transmembrane helix</keyword>
<evidence type="ECO:0000256" key="2">
    <source>
        <dbReference type="SAM" id="Phobius"/>
    </source>
</evidence>
<gene>
    <name evidence="3" type="ORF">FHS28_001156</name>
</gene>
<proteinExistence type="predicted"/>
<keyword evidence="4" id="KW-1185">Reference proteome</keyword>
<comment type="caution">
    <text evidence="3">The sequence shown here is derived from an EMBL/GenBank/DDBJ whole genome shotgun (WGS) entry which is preliminary data.</text>
</comment>
<dbReference type="EMBL" id="JACHXO010000001">
    <property type="protein sequence ID" value="MBB3193791.1"/>
    <property type="molecule type" value="Genomic_DNA"/>
</dbReference>